<evidence type="ECO:0000313" key="2">
    <source>
        <dbReference type="Proteomes" id="UP000318667"/>
    </source>
</evidence>
<reference evidence="1 2" key="1">
    <citation type="journal article" date="2015" name="Stand. Genomic Sci.">
        <title>Genomic Encyclopedia of Bacterial and Archaeal Type Strains, Phase III: the genomes of soil and plant-associated and newly described type strains.</title>
        <authorList>
            <person name="Whitman W.B."/>
            <person name="Woyke T."/>
            <person name="Klenk H.P."/>
            <person name="Zhou Y."/>
            <person name="Lilburn T.G."/>
            <person name="Beck B.J."/>
            <person name="De Vos P."/>
            <person name="Vandamme P."/>
            <person name="Eisen J.A."/>
            <person name="Garrity G."/>
            <person name="Hugenholtz P."/>
            <person name="Kyrpides N.C."/>
        </authorList>
    </citation>
    <scope>NUCLEOTIDE SEQUENCE [LARGE SCALE GENOMIC DNA]</scope>
    <source>
        <strain evidence="1 2">CGMCC 1.10115</strain>
    </source>
</reference>
<accession>A0A562JTJ8</accession>
<dbReference type="GeneID" id="71202743"/>
<dbReference type="Proteomes" id="UP000318667">
    <property type="component" value="Unassembled WGS sequence"/>
</dbReference>
<proteinExistence type="predicted"/>
<dbReference type="RefSeq" id="WP_242020977.1">
    <property type="nucleotide sequence ID" value="NZ_CBCSDC010000017.1"/>
</dbReference>
<dbReference type="EMBL" id="VLKI01000006">
    <property type="protein sequence ID" value="TWH86507.1"/>
    <property type="molecule type" value="Genomic_DNA"/>
</dbReference>
<evidence type="ECO:0000313" key="1">
    <source>
        <dbReference type="EMBL" id="TWH86507.1"/>
    </source>
</evidence>
<organism evidence="1 2">
    <name type="scientific">Cytobacillus oceanisediminis</name>
    <dbReference type="NCBI Taxonomy" id="665099"/>
    <lineage>
        <taxon>Bacteria</taxon>
        <taxon>Bacillati</taxon>
        <taxon>Bacillota</taxon>
        <taxon>Bacilli</taxon>
        <taxon>Bacillales</taxon>
        <taxon>Bacillaceae</taxon>
        <taxon>Cytobacillus</taxon>
    </lineage>
</organism>
<keyword evidence="2" id="KW-1185">Reference proteome</keyword>
<protein>
    <submittedName>
        <fullName evidence="1">Uncharacterized protein</fullName>
    </submittedName>
</protein>
<sequence>MLEVESINGTSLEETHLLPSYRSDLREFTEKQFNKFVKLNTVNDWSQLTWKDVGKPYAVTSYAKEKLN</sequence>
<dbReference type="AlphaFoldDB" id="A0A562JTJ8"/>
<name>A0A562JTJ8_9BACI</name>
<gene>
    <name evidence="1" type="ORF">IQ19_02529</name>
</gene>
<comment type="caution">
    <text evidence="1">The sequence shown here is derived from an EMBL/GenBank/DDBJ whole genome shotgun (WGS) entry which is preliminary data.</text>
</comment>